<accession>A0A1Y0SV67</accession>
<name>A0A1Y0SV67_9CAUD</name>
<dbReference type="Proteomes" id="UP000224829">
    <property type="component" value="Segment"/>
</dbReference>
<protein>
    <recommendedName>
        <fullName evidence="3">Stringent starvation protein B</fullName>
    </recommendedName>
</protein>
<reference evidence="1 2" key="1">
    <citation type="submission" date="2017-05" db="EMBL/GenBank/DDBJ databases">
        <authorList>
            <person name="Song R."/>
            <person name="Chenine A.L."/>
            <person name="Ruprecht R.M."/>
        </authorList>
    </citation>
    <scope>NUCLEOTIDE SEQUENCE [LARGE SCALE GENOMIC DNA]</scope>
</reference>
<sequence>MDHKAYNRKLVEHLFNLLETAQGDRWYIHYDLNFMEEKQGLERYMQPDGALVLNFHPVACRNFHIGDEFTTCNMSLDGSKQHLILPHNCIRGIVLELEEGTVLVPATPIMAVMMTPPAPPADLIDEPAVPETPDNVVSLFPKH</sequence>
<organism evidence="1 2">
    <name type="scientific">Pseudomonas phage Noxifer</name>
    <dbReference type="NCBI Taxonomy" id="2006684"/>
    <lineage>
        <taxon>Viruses</taxon>
        <taxon>Duplodnaviria</taxon>
        <taxon>Heunggongvirae</taxon>
        <taxon>Uroviricota</taxon>
        <taxon>Caudoviricetes</taxon>
        <taxon>Chimalliviridae</taxon>
        <taxon>Noxifervirus</taxon>
        <taxon>Noxifervirus noxifer</taxon>
    </lineage>
</organism>
<evidence type="ECO:0008006" key="3">
    <source>
        <dbReference type="Google" id="ProtNLM"/>
    </source>
</evidence>
<gene>
    <name evidence="1" type="ORF">NOXIFER_246</name>
</gene>
<evidence type="ECO:0000313" key="1">
    <source>
        <dbReference type="EMBL" id="ARV77411.1"/>
    </source>
</evidence>
<evidence type="ECO:0000313" key="2">
    <source>
        <dbReference type="Proteomes" id="UP000224829"/>
    </source>
</evidence>
<dbReference type="SUPFAM" id="SSF101738">
    <property type="entry name" value="SspB-like"/>
    <property type="match status" value="1"/>
</dbReference>
<dbReference type="InterPro" id="IPR036760">
    <property type="entry name" value="SspB-like_sf"/>
</dbReference>
<keyword evidence="2" id="KW-1185">Reference proteome</keyword>
<dbReference type="Gene3D" id="2.30.30.220">
    <property type="entry name" value="SspB-like"/>
    <property type="match status" value="1"/>
</dbReference>
<proteinExistence type="predicted"/>
<dbReference type="EMBL" id="MF063068">
    <property type="protein sequence ID" value="ARV77411.1"/>
    <property type="molecule type" value="Genomic_DNA"/>
</dbReference>